<keyword evidence="3" id="KW-1185">Reference proteome</keyword>
<dbReference type="InterPro" id="IPR010539">
    <property type="entry name" value="BaxI_1-like"/>
</dbReference>
<feature type="transmembrane region" description="Helical" evidence="1">
    <location>
        <begin position="270"/>
        <end position="292"/>
    </location>
</feature>
<dbReference type="Pfam" id="PF12811">
    <property type="entry name" value="BaxI_1"/>
    <property type="match status" value="1"/>
</dbReference>
<feature type="transmembrane region" description="Helical" evidence="1">
    <location>
        <begin position="165"/>
        <end position="187"/>
    </location>
</feature>
<organism evidence="2 3">
    <name type="scientific">Rhynchospora breviuscula</name>
    <dbReference type="NCBI Taxonomy" id="2022672"/>
    <lineage>
        <taxon>Eukaryota</taxon>
        <taxon>Viridiplantae</taxon>
        <taxon>Streptophyta</taxon>
        <taxon>Embryophyta</taxon>
        <taxon>Tracheophyta</taxon>
        <taxon>Spermatophyta</taxon>
        <taxon>Magnoliopsida</taxon>
        <taxon>Liliopsida</taxon>
        <taxon>Poales</taxon>
        <taxon>Cyperaceae</taxon>
        <taxon>Cyperoideae</taxon>
        <taxon>Rhynchosporeae</taxon>
        <taxon>Rhynchospora</taxon>
    </lineage>
</organism>
<dbReference type="Proteomes" id="UP001151287">
    <property type="component" value="Unassembled WGS sequence"/>
</dbReference>
<dbReference type="AlphaFoldDB" id="A0A9P9Z8W3"/>
<name>A0A9P9Z8W3_9POAL</name>
<evidence type="ECO:0008006" key="4">
    <source>
        <dbReference type="Google" id="ProtNLM"/>
    </source>
</evidence>
<proteinExistence type="predicted"/>
<feature type="transmembrane region" description="Helical" evidence="1">
    <location>
        <begin position="199"/>
        <end position="225"/>
    </location>
</feature>
<feature type="transmembrane region" description="Helical" evidence="1">
    <location>
        <begin position="231"/>
        <end position="249"/>
    </location>
</feature>
<accession>A0A9P9Z8W3</accession>
<evidence type="ECO:0000313" key="2">
    <source>
        <dbReference type="EMBL" id="KAJ1684458.1"/>
    </source>
</evidence>
<dbReference type="PANTHER" id="PTHR41282">
    <property type="entry name" value="CONSERVED TRANSMEMBRANE PROTEIN-RELATED"/>
    <property type="match status" value="1"/>
</dbReference>
<protein>
    <recommendedName>
        <fullName evidence="4">Bax inhibitor-1/YccA family protein</fullName>
    </recommendedName>
</protein>
<reference evidence="2" key="1">
    <citation type="journal article" date="2022" name="Cell">
        <title>Repeat-based holocentromeres influence genome architecture and karyotype evolution.</title>
        <authorList>
            <person name="Hofstatter P.G."/>
            <person name="Thangavel G."/>
            <person name="Lux T."/>
            <person name="Neumann P."/>
            <person name="Vondrak T."/>
            <person name="Novak P."/>
            <person name="Zhang M."/>
            <person name="Costa L."/>
            <person name="Castellani M."/>
            <person name="Scott A."/>
            <person name="Toegelov H."/>
            <person name="Fuchs J."/>
            <person name="Mata-Sucre Y."/>
            <person name="Dias Y."/>
            <person name="Vanzela A.L.L."/>
            <person name="Huettel B."/>
            <person name="Almeida C.C.S."/>
            <person name="Simkova H."/>
            <person name="Souza G."/>
            <person name="Pedrosa-Harand A."/>
            <person name="Macas J."/>
            <person name="Mayer K.F.X."/>
            <person name="Houben A."/>
            <person name="Marques A."/>
        </authorList>
    </citation>
    <scope>NUCLEOTIDE SEQUENCE</scope>
    <source>
        <strain evidence="2">RhyBre1mFocal</strain>
    </source>
</reference>
<dbReference type="OrthoDB" id="540389at2759"/>
<gene>
    <name evidence="2" type="ORF">LUZ63_020213</name>
</gene>
<dbReference type="EMBL" id="JAMQYH010000029">
    <property type="protein sequence ID" value="KAJ1684458.1"/>
    <property type="molecule type" value="Genomic_DNA"/>
</dbReference>
<feature type="transmembrane region" description="Helical" evidence="1">
    <location>
        <begin position="133"/>
        <end position="153"/>
    </location>
</feature>
<evidence type="ECO:0000256" key="1">
    <source>
        <dbReference type="SAM" id="Phobius"/>
    </source>
</evidence>
<keyword evidence="1" id="KW-0472">Membrane</keyword>
<keyword evidence="1" id="KW-0812">Transmembrane</keyword>
<dbReference type="PANTHER" id="PTHR41282:SF1">
    <property type="entry name" value="CONSERVED TRANSMEMBRANE PROTEIN-RELATED"/>
    <property type="match status" value="1"/>
</dbReference>
<keyword evidence="1" id="KW-1133">Transmembrane helix</keyword>
<comment type="caution">
    <text evidence="2">The sequence shown here is derived from an EMBL/GenBank/DDBJ whole genome shotgun (WGS) entry which is preliminary data.</text>
</comment>
<dbReference type="PIRSF" id="PIRSF009160">
    <property type="entry name" value="UCP009160"/>
    <property type="match status" value="1"/>
</dbReference>
<feature type="transmembrane region" description="Helical" evidence="1">
    <location>
        <begin position="81"/>
        <end position="100"/>
    </location>
</feature>
<evidence type="ECO:0000313" key="3">
    <source>
        <dbReference type="Proteomes" id="UP001151287"/>
    </source>
</evidence>
<feature type="transmembrane region" description="Helical" evidence="1">
    <location>
        <begin position="106"/>
        <end position="126"/>
    </location>
</feature>
<sequence length="295" mass="30505">MARRNVFQSSNPVFNRAEGFKPGSAQGGYAAYGSPSTWSTGAGTATQSPYSGGDLGAGYGSPYPQTGDQGRMTLDSAVQKTAISLVLVVVAAALTWVLTPPLDSEAASIIFPIAIVSAIVGFGLAMVTSFKKVISPALVLAYAAVEGIFVGAISKAYEAQFGQGIVTGAVIGTVCALAGTLAAYKFLGIKVGDRFRKGMAAAGVGLIGVIVLDFVLGIFGASLGFNGMGPLGLLISVAILVFGIFSLIMDFDFVERGIEAQLPERESWRAAFGLTVSLVMIYVNLLRILAILRGD</sequence>